<accession>A0ABP0NI34</accession>
<dbReference type="PANTHER" id="PTHR48252:SF77">
    <property type="entry name" value="HISTONE DEACETYLASE DOMAIN-CONTAINING PROTEIN"/>
    <property type="match status" value="1"/>
</dbReference>
<keyword evidence="1" id="KW-0520">NAD</keyword>
<dbReference type="InterPro" id="IPR029035">
    <property type="entry name" value="DHS-like_NAD/FAD-binding_dom"/>
</dbReference>
<dbReference type="InterPro" id="IPR026590">
    <property type="entry name" value="Ssirtuin_cat_dom"/>
</dbReference>
<evidence type="ECO:0000313" key="6">
    <source>
        <dbReference type="Proteomes" id="UP001642484"/>
    </source>
</evidence>
<feature type="region of interest" description="Disordered" evidence="3">
    <location>
        <begin position="422"/>
        <end position="447"/>
    </location>
</feature>
<dbReference type="EMBL" id="CAXAMN010021662">
    <property type="protein sequence ID" value="CAK9062045.1"/>
    <property type="molecule type" value="Genomic_DNA"/>
</dbReference>
<gene>
    <name evidence="5" type="ORF">CCMP2556_LOCUS30518</name>
</gene>
<proteinExistence type="predicted"/>
<dbReference type="Gene3D" id="3.40.50.1220">
    <property type="entry name" value="TPP-binding domain"/>
    <property type="match status" value="1"/>
</dbReference>
<evidence type="ECO:0000256" key="3">
    <source>
        <dbReference type="SAM" id="MobiDB-lite"/>
    </source>
</evidence>
<feature type="domain" description="Deacetylase sirtuin-type" evidence="4">
    <location>
        <begin position="15"/>
        <end position="424"/>
    </location>
</feature>
<feature type="compositionally biased region" description="Pro residues" evidence="3">
    <location>
        <begin position="426"/>
        <end position="447"/>
    </location>
</feature>
<keyword evidence="6" id="KW-1185">Reference proteome</keyword>
<dbReference type="Proteomes" id="UP001642484">
    <property type="component" value="Unassembled WGS sequence"/>
</dbReference>
<comment type="caution">
    <text evidence="5">The sequence shown here is derived from an EMBL/GenBank/DDBJ whole genome shotgun (WGS) entry which is preliminary data.</text>
</comment>
<dbReference type="SUPFAM" id="SSF52467">
    <property type="entry name" value="DHS-like NAD/FAD-binding domain"/>
    <property type="match status" value="1"/>
</dbReference>
<comment type="caution">
    <text evidence="2">Lacks conserved residue(s) required for the propagation of feature annotation.</text>
</comment>
<dbReference type="PANTHER" id="PTHR48252">
    <property type="entry name" value="HISTONE DEACETYLASE 2-RELATED"/>
    <property type="match status" value="1"/>
</dbReference>
<evidence type="ECO:0000256" key="1">
    <source>
        <dbReference type="ARBA" id="ARBA00023027"/>
    </source>
</evidence>
<evidence type="ECO:0000259" key="4">
    <source>
        <dbReference type="PROSITE" id="PS50305"/>
    </source>
</evidence>
<sequence length="447" mass="49883">MGAHVSAPSEEEATRLRNGLQDACAAAARSITEAEVFIFLNGAGWSADSGLAVYADVAKVPVYSKRGLTYQDICQPHWLFKEPQLFWGFWGQCYNDYRLTDPHEGYEMVHHWVGKLFRHTKVAKELQQRCREKARDQDEVGPYEVKGRAGAFHVFTSNVDAHHYDWFPACEIRECHGNTEIYQCAGSRSMGGLRDMDERCPGIWRAPLEYRFHVDKETMLAPKEAPEEAFEVETNHWAPPQGDEDPMSTVPRVGRVTGSARRHTLRFMRSGAVVAESPASAAKRGFAANHPVCPECGGPARPAILMFGDYSWRDNDAQEDRWETWLDQVNDLATERTADFNPLRVALLEVGAGNNVTTVRSRSEHILRDLVEKGAEAKLLRVNPDFPLVGNRDLEPHTISLMGRGLESLRLINAFMGTNSFGLTECPPPPPDMPPPPPDAPPPNPGA</sequence>
<evidence type="ECO:0000256" key="2">
    <source>
        <dbReference type="PROSITE-ProRule" id="PRU00236"/>
    </source>
</evidence>
<evidence type="ECO:0000313" key="5">
    <source>
        <dbReference type="EMBL" id="CAK9062045.1"/>
    </source>
</evidence>
<name>A0ABP0NI34_9DINO</name>
<reference evidence="5 6" key="1">
    <citation type="submission" date="2024-02" db="EMBL/GenBank/DDBJ databases">
        <authorList>
            <person name="Chen Y."/>
            <person name="Shah S."/>
            <person name="Dougan E. K."/>
            <person name="Thang M."/>
            <person name="Chan C."/>
        </authorList>
    </citation>
    <scope>NUCLEOTIDE SEQUENCE [LARGE SCALE GENOMIC DNA]</scope>
</reference>
<dbReference type="PROSITE" id="PS50305">
    <property type="entry name" value="SIRTUIN"/>
    <property type="match status" value="1"/>
</dbReference>
<protein>
    <recommendedName>
        <fullName evidence="4">Deacetylase sirtuin-type domain-containing protein</fullName>
    </recommendedName>
</protein>
<organism evidence="5 6">
    <name type="scientific">Durusdinium trenchii</name>
    <dbReference type="NCBI Taxonomy" id="1381693"/>
    <lineage>
        <taxon>Eukaryota</taxon>
        <taxon>Sar</taxon>
        <taxon>Alveolata</taxon>
        <taxon>Dinophyceae</taxon>
        <taxon>Suessiales</taxon>
        <taxon>Symbiodiniaceae</taxon>
        <taxon>Durusdinium</taxon>
    </lineage>
</organism>